<dbReference type="HOGENOM" id="CLU_3296301_0_0_6"/>
<reference evidence="1 2" key="1">
    <citation type="journal article" date="2010" name="J. Bacteriol.">
        <title>Short-term signatures of evolutionary change in the Salmonella enterica serovar typhimurium 14028 genome.</title>
        <authorList>
            <person name="Jarvik T."/>
            <person name="Smillie C."/>
            <person name="Groisman E.A."/>
            <person name="Ochman H."/>
        </authorList>
    </citation>
    <scope>NUCLEOTIDE SEQUENCE [LARGE SCALE GENOMIC DNA]</scope>
    <source>
        <strain evidence="2">14028s / SGSC 2262</strain>
    </source>
</reference>
<gene>
    <name evidence="1" type="ordered locus">STM14_5019</name>
</gene>
<accession>A0A0F6BA12</accession>
<evidence type="ECO:0000313" key="2">
    <source>
        <dbReference type="Proteomes" id="UP000002695"/>
    </source>
</evidence>
<keyword evidence="2" id="KW-1185">Reference proteome</keyword>
<proteinExistence type="predicted"/>
<dbReference type="Proteomes" id="UP000002695">
    <property type="component" value="Chromosome"/>
</dbReference>
<protein>
    <submittedName>
        <fullName evidence="1">Uncharacterized protein</fullName>
    </submittedName>
</protein>
<sequence>MTVCCIPQQNPWLYPFTHRLIHKMRVHLLDLLTLQMIFQG</sequence>
<dbReference type="KEGG" id="seo:STM14_5019"/>
<dbReference type="EMBL" id="CP001363">
    <property type="protein sequence ID" value="ACY91364.1"/>
    <property type="molecule type" value="Genomic_DNA"/>
</dbReference>
<dbReference type="AlphaFoldDB" id="A0A0F6BA12"/>
<organism evidence="1 2">
    <name type="scientific">Salmonella typhimurium (strain 14028s / SGSC 2262)</name>
    <dbReference type="NCBI Taxonomy" id="588858"/>
    <lineage>
        <taxon>Bacteria</taxon>
        <taxon>Pseudomonadati</taxon>
        <taxon>Pseudomonadota</taxon>
        <taxon>Gammaproteobacteria</taxon>
        <taxon>Enterobacterales</taxon>
        <taxon>Enterobacteriaceae</taxon>
        <taxon>Salmonella</taxon>
    </lineage>
</organism>
<name>A0A0F6BA12_SALT1</name>
<evidence type="ECO:0000313" key="1">
    <source>
        <dbReference type="EMBL" id="ACY91364.1"/>
    </source>
</evidence>